<feature type="chain" id="PRO_5037018914" evidence="2">
    <location>
        <begin position="26"/>
        <end position="416"/>
    </location>
</feature>
<evidence type="ECO:0000256" key="1">
    <source>
        <dbReference type="SAM" id="Phobius"/>
    </source>
</evidence>
<organism evidence="3 4">
    <name type="scientific">Winogradskya consettensis</name>
    <dbReference type="NCBI Taxonomy" id="113560"/>
    <lineage>
        <taxon>Bacteria</taxon>
        <taxon>Bacillati</taxon>
        <taxon>Actinomycetota</taxon>
        <taxon>Actinomycetes</taxon>
        <taxon>Micromonosporales</taxon>
        <taxon>Micromonosporaceae</taxon>
        <taxon>Winogradskya</taxon>
    </lineage>
</organism>
<keyword evidence="1" id="KW-0812">Transmembrane</keyword>
<evidence type="ECO:0000313" key="4">
    <source>
        <dbReference type="Proteomes" id="UP000680865"/>
    </source>
</evidence>
<feature type="transmembrane region" description="Helical" evidence="1">
    <location>
        <begin position="384"/>
        <end position="402"/>
    </location>
</feature>
<feature type="transmembrane region" description="Helical" evidence="1">
    <location>
        <begin position="345"/>
        <end position="364"/>
    </location>
</feature>
<name>A0A919VTV3_9ACTN</name>
<comment type="caution">
    <text evidence="3">The sequence shown here is derived from an EMBL/GenBank/DDBJ whole genome shotgun (WGS) entry which is preliminary data.</text>
</comment>
<dbReference type="InterPro" id="IPR032809">
    <property type="entry name" value="Put_HupE_UreJ"/>
</dbReference>
<proteinExistence type="predicted"/>
<feature type="transmembrane region" description="Helical" evidence="1">
    <location>
        <begin position="224"/>
        <end position="247"/>
    </location>
</feature>
<feature type="transmembrane region" description="Helical" evidence="1">
    <location>
        <begin position="253"/>
        <end position="270"/>
    </location>
</feature>
<keyword evidence="1" id="KW-1133">Transmembrane helix</keyword>
<gene>
    <name evidence="3" type="ORF">Aco04nite_50180</name>
</gene>
<evidence type="ECO:0000313" key="3">
    <source>
        <dbReference type="EMBL" id="GIM76391.1"/>
    </source>
</evidence>
<reference evidence="3" key="1">
    <citation type="submission" date="2021-03" db="EMBL/GenBank/DDBJ databases">
        <title>Whole genome shotgun sequence of Actinoplanes consettensis NBRC 14913.</title>
        <authorList>
            <person name="Komaki H."/>
            <person name="Tamura T."/>
        </authorList>
    </citation>
    <scope>NUCLEOTIDE SEQUENCE</scope>
    <source>
        <strain evidence="3">NBRC 14913</strain>
    </source>
</reference>
<keyword evidence="1" id="KW-0472">Membrane</keyword>
<dbReference type="RefSeq" id="WP_212999665.1">
    <property type="nucleotide sequence ID" value="NZ_BAAATW010000010.1"/>
</dbReference>
<dbReference type="EMBL" id="BOQP01000027">
    <property type="protein sequence ID" value="GIM76391.1"/>
    <property type="molecule type" value="Genomic_DNA"/>
</dbReference>
<dbReference type="Proteomes" id="UP000680865">
    <property type="component" value="Unassembled WGS sequence"/>
</dbReference>
<dbReference type="AlphaFoldDB" id="A0A919VTV3"/>
<protein>
    <submittedName>
        <fullName evidence="3">Membrane protein</fullName>
    </submittedName>
</protein>
<feature type="transmembrane region" description="Helical" evidence="1">
    <location>
        <begin position="321"/>
        <end position="338"/>
    </location>
</feature>
<dbReference type="Pfam" id="PF13795">
    <property type="entry name" value="HupE_UreJ_2"/>
    <property type="match status" value="1"/>
</dbReference>
<accession>A0A919VTV3</accession>
<evidence type="ECO:0000256" key="2">
    <source>
        <dbReference type="SAM" id="SignalP"/>
    </source>
</evidence>
<feature type="transmembrane region" description="Helical" evidence="1">
    <location>
        <begin position="282"/>
        <end position="301"/>
    </location>
</feature>
<keyword evidence="4" id="KW-1185">Reference proteome</keyword>
<keyword evidence="2" id="KW-0732">Signal</keyword>
<sequence>MARNLWLAGAVLVAFFVLAPAPAQAHDVGATLLVVSATDTTVLIDAQIPLTGIDFAYDTALDRDPASAIAERGSWLRSLIGAGAVLTAPGGASWTVRVDGLTADRVQGRNTVHAALTATPPPGTGISLVQLRWGAVTDIDYSHKVYVSENDNGTIRLAGTITHYQPQLPLQRHTPLAHRVSFATMPATGFQHFRDGTDHQLFLCLVALGVARRKQRPAATVRRLGLLTLGFTIGHSVSLALATLGWVTLPSRWVETAIAATIAISAVHAARPALPARTELAVTACFGLVHGFGFAGTLEGLSLHGTALVAPLLGFNLGLEAAQLAALALVAIPLWLIARSAAATVVLAAAIAAIAISWVLQRALGTGNPIDGFVSTVLGTPERLALILLAGALFVLAVSATGRPKTSDELPAARPR</sequence>
<feature type="signal peptide" evidence="2">
    <location>
        <begin position="1"/>
        <end position="25"/>
    </location>
</feature>